<organism evidence="1">
    <name type="scientific">Myoviridae sp. ct3it16</name>
    <dbReference type="NCBI Taxonomy" id="2825027"/>
    <lineage>
        <taxon>Viruses</taxon>
        <taxon>Duplodnaviria</taxon>
        <taxon>Heunggongvirae</taxon>
        <taxon>Uroviricota</taxon>
        <taxon>Caudoviricetes</taxon>
    </lineage>
</organism>
<sequence length="76" mass="8715">MDKTNRCLKAKDKILNILEKEEITLDEFNNISKDIATEYVEKAILKPKDIAEKIINMVKNAKSISFDELASEISEE</sequence>
<reference evidence="1" key="1">
    <citation type="journal article" date="2021" name="Proc. Natl. Acad. Sci. U.S.A.">
        <title>A Catalog of Tens of Thousands of Viruses from Human Metagenomes Reveals Hidden Associations with Chronic Diseases.</title>
        <authorList>
            <person name="Tisza M.J."/>
            <person name="Buck C.B."/>
        </authorList>
    </citation>
    <scope>NUCLEOTIDE SEQUENCE</scope>
    <source>
        <strain evidence="1">Ct3it16</strain>
    </source>
</reference>
<protein>
    <submittedName>
        <fullName evidence="1">Uncharacterized protein</fullName>
    </submittedName>
</protein>
<accession>A0A8S5PGJ9</accession>
<dbReference type="EMBL" id="BK015432">
    <property type="protein sequence ID" value="DAE06287.1"/>
    <property type="molecule type" value="Genomic_DNA"/>
</dbReference>
<proteinExistence type="predicted"/>
<evidence type="ECO:0000313" key="1">
    <source>
        <dbReference type="EMBL" id="DAE06287.1"/>
    </source>
</evidence>
<name>A0A8S5PGJ9_9CAUD</name>